<organism evidence="2 3">
    <name type="scientific">Vanilla planifolia</name>
    <name type="common">Vanilla</name>
    <dbReference type="NCBI Taxonomy" id="51239"/>
    <lineage>
        <taxon>Eukaryota</taxon>
        <taxon>Viridiplantae</taxon>
        <taxon>Streptophyta</taxon>
        <taxon>Embryophyta</taxon>
        <taxon>Tracheophyta</taxon>
        <taxon>Spermatophyta</taxon>
        <taxon>Magnoliopsida</taxon>
        <taxon>Liliopsida</taxon>
        <taxon>Asparagales</taxon>
        <taxon>Orchidaceae</taxon>
        <taxon>Vanilloideae</taxon>
        <taxon>Vanilleae</taxon>
        <taxon>Vanilla</taxon>
    </lineage>
</organism>
<feature type="region of interest" description="Disordered" evidence="1">
    <location>
        <begin position="1"/>
        <end position="71"/>
    </location>
</feature>
<sequence>MEWNILGKAKSPKLGGGGSHGLRRCPKARNGALGDGDCTGQDQLPSPSRVRRGGTRSVEIEERRNKKPEWGGVGEATVRGIQWKEFEADEFGLKFG</sequence>
<reference evidence="2 3" key="1">
    <citation type="journal article" date="2020" name="Nat. Food">
        <title>A phased Vanilla planifolia genome enables genetic improvement of flavour and production.</title>
        <authorList>
            <person name="Hasing T."/>
            <person name="Tang H."/>
            <person name="Brym M."/>
            <person name="Khazi F."/>
            <person name="Huang T."/>
            <person name="Chambers A.H."/>
        </authorList>
    </citation>
    <scope>NUCLEOTIDE SEQUENCE [LARGE SCALE GENOMIC DNA]</scope>
    <source>
        <tissue evidence="2">Leaf</tissue>
    </source>
</reference>
<dbReference type="EMBL" id="JADCNL010000001">
    <property type="protein sequence ID" value="KAG0497593.1"/>
    <property type="molecule type" value="Genomic_DNA"/>
</dbReference>
<dbReference type="AlphaFoldDB" id="A0A835RVK9"/>
<keyword evidence="3" id="KW-1185">Reference proteome</keyword>
<gene>
    <name evidence="2" type="ORF">HPP92_002284</name>
</gene>
<feature type="compositionally biased region" description="Basic and acidic residues" evidence="1">
    <location>
        <begin position="58"/>
        <end position="69"/>
    </location>
</feature>
<evidence type="ECO:0000313" key="2">
    <source>
        <dbReference type="EMBL" id="KAG0497593.1"/>
    </source>
</evidence>
<protein>
    <submittedName>
        <fullName evidence="2">Uncharacterized protein</fullName>
    </submittedName>
</protein>
<evidence type="ECO:0000313" key="3">
    <source>
        <dbReference type="Proteomes" id="UP000636800"/>
    </source>
</evidence>
<dbReference type="OrthoDB" id="6373236at2759"/>
<name>A0A835RVK9_VANPL</name>
<dbReference type="Proteomes" id="UP000636800">
    <property type="component" value="Chromosome 1"/>
</dbReference>
<accession>A0A835RVK9</accession>
<proteinExistence type="predicted"/>
<comment type="caution">
    <text evidence="2">The sequence shown here is derived from an EMBL/GenBank/DDBJ whole genome shotgun (WGS) entry which is preliminary data.</text>
</comment>
<evidence type="ECO:0000256" key="1">
    <source>
        <dbReference type="SAM" id="MobiDB-lite"/>
    </source>
</evidence>